<reference evidence="3" key="1">
    <citation type="submission" date="2022-11" db="UniProtKB">
        <authorList>
            <consortium name="WormBaseParasite"/>
        </authorList>
    </citation>
    <scope>IDENTIFICATION</scope>
</reference>
<evidence type="ECO:0000313" key="3">
    <source>
        <dbReference type="WBParaSite" id="PSU_v2.g9927.t1"/>
    </source>
</evidence>
<keyword evidence="2" id="KW-1185">Reference proteome</keyword>
<accession>A0A914ZHZ8</accession>
<name>A0A914ZHZ8_9BILA</name>
<feature type="region of interest" description="Disordered" evidence="1">
    <location>
        <begin position="1"/>
        <end position="28"/>
    </location>
</feature>
<dbReference type="Proteomes" id="UP000887577">
    <property type="component" value="Unplaced"/>
</dbReference>
<evidence type="ECO:0000256" key="1">
    <source>
        <dbReference type="SAM" id="MobiDB-lite"/>
    </source>
</evidence>
<organism evidence="2 3">
    <name type="scientific">Panagrolaimus superbus</name>
    <dbReference type="NCBI Taxonomy" id="310955"/>
    <lineage>
        <taxon>Eukaryota</taxon>
        <taxon>Metazoa</taxon>
        <taxon>Ecdysozoa</taxon>
        <taxon>Nematoda</taxon>
        <taxon>Chromadorea</taxon>
        <taxon>Rhabditida</taxon>
        <taxon>Tylenchina</taxon>
        <taxon>Panagrolaimomorpha</taxon>
        <taxon>Panagrolaimoidea</taxon>
        <taxon>Panagrolaimidae</taxon>
        <taxon>Panagrolaimus</taxon>
    </lineage>
</organism>
<proteinExistence type="predicted"/>
<evidence type="ECO:0000313" key="2">
    <source>
        <dbReference type="Proteomes" id="UP000887577"/>
    </source>
</evidence>
<dbReference type="WBParaSite" id="PSU_v2.g9927.t1">
    <property type="protein sequence ID" value="PSU_v2.g9927.t1"/>
    <property type="gene ID" value="PSU_v2.g9927"/>
</dbReference>
<sequence>MSRNQRKLNEQYRKLTKSNQPTVETPEFPNYDEIPDHEFEPMDATDFGEGCFKNVVNFNDINYERVNTETSKPIGEPLFLNSQHSVVEFSMAIMGAARQKDLTDAAVNVFLDLFRIFLPNSNKVPSSYNKIKKIVTQNHSSPSRVKEVIKCCGVCCEKLCTCGKNETTMVVIYDLDVQFLRLFSKYKVKMQNYRAEMLAEETLMDIHQTEQYKEALRKYKNMIPLSYYSDGGRYAENGKFEGWPLIASILDLPPVLRGKFTNLIFMAYWYSPVKPNWEFIFKKMNIRPFFKFDNTNYRVTCFQVIADLPAKQHFLNMLNVNGYNSCSDCDIKGENINRTMTFPYAELIQRDPKNFLIKNKTVNGVKGLSVLKEYLEKFPQGAIIDVMHSVYKGPMEDDLKRLLNGFKFNDTGTRLIKINNDGKELLEKILSK</sequence>
<protein>
    <submittedName>
        <fullName evidence="3">Uncharacterized protein</fullName>
    </submittedName>
</protein>
<dbReference type="AlphaFoldDB" id="A0A914ZHZ8"/>